<sequence length="287" mass="30593">MSLRFKSELSLNLRMRSCQAELLPAGWNSRPVAVASGSGEGASALTAALSALRLADIEELPRQAALTVADEYLYYLLLDDDLGWGQALQEATLRFAADLGRDDLRVQVTPLKNGERWLAVAAAEPDVAAWTEALALSGVQLQRLHPALVEDLRRLAPQIPENDAVLALLREEGMSLVLIRDGLPTQLAWERFEAADAVTMEQRLRAFVRSVPQADECVVYLLPESQALCRYVWGGGQGQSLGHAHSQVGALVPAPLDGMPRPSNMPLGARGAAASLDAGAGGQGGAA</sequence>
<dbReference type="EMBL" id="SGWV01000007">
    <property type="protein sequence ID" value="RZS58014.1"/>
    <property type="molecule type" value="Genomic_DNA"/>
</dbReference>
<dbReference type="AlphaFoldDB" id="A0A4Q7LTH9"/>
<comment type="caution">
    <text evidence="1">The sequence shown here is derived from an EMBL/GenBank/DDBJ whole genome shotgun (WGS) entry which is preliminary data.</text>
</comment>
<protein>
    <submittedName>
        <fullName evidence="1">Uncharacterized protein</fullName>
    </submittedName>
</protein>
<evidence type="ECO:0000313" key="2">
    <source>
        <dbReference type="Proteomes" id="UP000293433"/>
    </source>
</evidence>
<organism evidence="1 2">
    <name type="scientific">Sphaerotilus mobilis</name>
    <dbReference type="NCBI Taxonomy" id="47994"/>
    <lineage>
        <taxon>Bacteria</taxon>
        <taxon>Pseudomonadati</taxon>
        <taxon>Pseudomonadota</taxon>
        <taxon>Betaproteobacteria</taxon>
        <taxon>Burkholderiales</taxon>
        <taxon>Sphaerotilaceae</taxon>
        <taxon>Sphaerotilus</taxon>
    </lineage>
</organism>
<dbReference type="RefSeq" id="WP_130480215.1">
    <property type="nucleotide sequence ID" value="NZ_SGWV01000007.1"/>
</dbReference>
<name>A0A4Q7LTH9_9BURK</name>
<dbReference type="OrthoDB" id="9151936at2"/>
<reference evidence="1 2" key="1">
    <citation type="submission" date="2019-02" db="EMBL/GenBank/DDBJ databases">
        <title>Genomic Encyclopedia of Type Strains, Phase IV (KMG-IV): sequencing the most valuable type-strain genomes for metagenomic binning, comparative biology and taxonomic classification.</title>
        <authorList>
            <person name="Goeker M."/>
        </authorList>
    </citation>
    <scope>NUCLEOTIDE SEQUENCE [LARGE SCALE GENOMIC DNA]</scope>
    <source>
        <strain evidence="1 2">DSM 10617</strain>
    </source>
</reference>
<dbReference type="Proteomes" id="UP000293433">
    <property type="component" value="Unassembled WGS sequence"/>
</dbReference>
<proteinExistence type="predicted"/>
<keyword evidence="2" id="KW-1185">Reference proteome</keyword>
<evidence type="ECO:0000313" key="1">
    <source>
        <dbReference type="EMBL" id="RZS58014.1"/>
    </source>
</evidence>
<gene>
    <name evidence="1" type="ORF">EV685_0291</name>
</gene>
<accession>A0A4Q7LTH9</accession>